<dbReference type="CDD" id="cd07082">
    <property type="entry name" value="ALDH_F11_NP-GAPDH"/>
    <property type="match status" value="1"/>
</dbReference>
<protein>
    <recommendedName>
        <fullName evidence="5">NADP-dependent glyceraldehyde-3-phosphate dehydrogenase</fullName>
        <ecNumber evidence="4">1.2.1.9</ecNumber>
    </recommendedName>
    <alternativeName>
        <fullName evidence="6">Glyceraldehyde-3-phosphate dehydrogenase [NADP(+)]</fullName>
    </alternativeName>
    <alternativeName>
        <fullName evidence="7">Non-phosphorylating glyceraldehyde 3-phosphate dehydrogenase</fullName>
    </alternativeName>
    <alternativeName>
        <fullName evidence="8">Triosephosphate dehydrogenase</fullName>
    </alternativeName>
</protein>
<dbReference type="STRING" id="130081.M2Y9F7"/>
<keyword evidence="3 11" id="KW-0560">Oxidoreductase</keyword>
<evidence type="ECO:0000256" key="10">
    <source>
        <dbReference type="PROSITE-ProRule" id="PRU10007"/>
    </source>
</evidence>
<comment type="similarity">
    <text evidence="1 11">Belongs to the aldehyde dehydrogenase family.</text>
</comment>
<evidence type="ECO:0000313" key="14">
    <source>
        <dbReference type="Proteomes" id="UP000030680"/>
    </source>
</evidence>
<dbReference type="PANTHER" id="PTHR42991:SF1">
    <property type="entry name" value="ALDEHYDE DEHYDROGENASE"/>
    <property type="match status" value="1"/>
</dbReference>
<evidence type="ECO:0000256" key="8">
    <source>
        <dbReference type="ARBA" id="ARBA00043052"/>
    </source>
</evidence>
<dbReference type="InterPro" id="IPR029510">
    <property type="entry name" value="Ald_DH_CS_GLU"/>
</dbReference>
<evidence type="ECO:0000256" key="4">
    <source>
        <dbReference type="ARBA" id="ARBA00038980"/>
    </source>
</evidence>
<dbReference type="InterPro" id="IPR016163">
    <property type="entry name" value="Ald_DH_C"/>
</dbReference>
<dbReference type="OrthoDB" id="310895at2759"/>
<evidence type="ECO:0000256" key="3">
    <source>
        <dbReference type="ARBA" id="ARBA00023002"/>
    </source>
</evidence>
<dbReference type="RefSeq" id="XP_005709238.1">
    <property type="nucleotide sequence ID" value="XM_005709181.1"/>
</dbReference>
<dbReference type="GO" id="GO:0008886">
    <property type="term" value="F:glyceraldehyde-3-phosphate dehydrogenase (NADP+) (non-phosphorylating) activity"/>
    <property type="evidence" value="ECO:0007669"/>
    <property type="project" value="UniProtKB-EC"/>
</dbReference>
<name>M2Y9F7_GALSU</name>
<dbReference type="EMBL" id="KB454484">
    <property type="protein sequence ID" value="EME32718.1"/>
    <property type="molecule type" value="Genomic_DNA"/>
</dbReference>
<proteinExistence type="inferred from homology"/>
<keyword evidence="2" id="KW-0521">NADP</keyword>
<dbReference type="PROSITE" id="PS00687">
    <property type="entry name" value="ALDEHYDE_DEHYDR_GLU"/>
    <property type="match status" value="1"/>
</dbReference>
<evidence type="ECO:0000259" key="12">
    <source>
        <dbReference type="Pfam" id="PF00171"/>
    </source>
</evidence>
<dbReference type="Pfam" id="PF00171">
    <property type="entry name" value="Aldedh"/>
    <property type="match status" value="1"/>
</dbReference>
<dbReference type="AlphaFoldDB" id="M2Y9F7"/>
<dbReference type="GO" id="GO:0008911">
    <property type="term" value="F:lactaldehyde dehydrogenase (NAD+) activity"/>
    <property type="evidence" value="ECO:0007669"/>
    <property type="project" value="TreeGrafter"/>
</dbReference>
<dbReference type="OMA" id="NLVCRVN"/>
<feature type="domain" description="Aldehyde dehydrogenase" evidence="12">
    <location>
        <begin position="29"/>
        <end position="487"/>
    </location>
</feature>
<dbReference type="Gene3D" id="3.40.309.10">
    <property type="entry name" value="Aldehyde Dehydrogenase, Chain A, domain 2"/>
    <property type="match status" value="1"/>
</dbReference>
<evidence type="ECO:0000256" key="6">
    <source>
        <dbReference type="ARBA" id="ARBA00042470"/>
    </source>
</evidence>
<reference evidence="14" key="1">
    <citation type="journal article" date="2013" name="Science">
        <title>Gene transfer from bacteria and archaea facilitated evolution of an extremophilic eukaryote.</title>
        <authorList>
            <person name="Schonknecht G."/>
            <person name="Chen W.H."/>
            <person name="Ternes C.M."/>
            <person name="Barbier G.G."/>
            <person name="Shrestha R.P."/>
            <person name="Stanke M."/>
            <person name="Brautigam A."/>
            <person name="Baker B.J."/>
            <person name="Banfield J.F."/>
            <person name="Garavito R.M."/>
            <person name="Carr K."/>
            <person name="Wilkerson C."/>
            <person name="Rensing S.A."/>
            <person name="Gagneul D."/>
            <person name="Dickenson N.E."/>
            <person name="Oesterhelt C."/>
            <person name="Lercher M.J."/>
            <person name="Weber A.P."/>
        </authorList>
    </citation>
    <scope>NUCLEOTIDE SEQUENCE [LARGE SCALE GENOMIC DNA]</scope>
    <source>
        <strain evidence="14">074W</strain>
    </source>
</reference>
<evidence type="ECO:0000256" key="7">
    <source>
        <dbReference type="ARBA" id="ARBA00042646"/>
    </source>
</evidence>
<evidence type="ECO:0000256" key="2">
    <source>
        <dbReference type="ARBA" id="ARBA00022857"/>
    </source>
</evidence>
<dbReference type="InterPro" id="IPR016162">
    <property type="entry name" value="Ald_DH_N"/>
</dbReference>
<dbReference type="EC" id="1.2.1.9" evidence="4"/>
<evidence type="ECO:0000256" key="9">
    <source>
        <dbReference type="ARBA" id="ARBA00049186"/>
    </source>
</evidence>
<dbReference type="InterPro" id="IPR016161">
    <property type="entry name" value="Ald_DH/histidinol_DH"/>
</dbReference>
<dbReference type="InterPro" id="IPR051020">
    <property type="entry name" value="ALDH-related_metabolic_enz"/>
</dbReference>
<evidence type="ECO:0000256" key="5">
    <source>
        <dbReference type="ARBA" id="ARBA00040853"/>
    </source>
</evidence>
<comment type="catalytic activity">
    <reaction evidence="9">
        <text>D-glyceraldehyde 3-phosphate + NADP(+) + H2O = (2R)-3-phosphoglycerate + NADPH + 2 H(+)</text>
        <dbReference type="Rhea" id="RHEA:14669"/>
        <dbReference type="ChEBI" id="CHEBI:15377"/>
        <dbReference type="ChEBI" id="CHEBI:15378"/>
        <dbReference type="ChEBI" id="CHEBI:57783"/>
        <dbReference type="ChEBI" id="CHEBI:58272"/>
        <dbReference type="ChEBI" id="CHEBI:58349"/>
        <dbReference type="ChEBI" id="CHEBI:59776"/>
        <dbReference type="EC" id="1.2.1.9"/>
    </reaction>
</comment>
<evidence type="ECO:0000256" key="1">
    <source>
        <dbReference type="ARBA" id="ARBA00009986"/>
    </source>
</evidence>
<dbReference type="PANTHER" id="PTHR42991">
    <property type="entry name" value="ALDEHYDE DEHYDROGENASE"/>
    <property type="match status" value="1"/>
</dbReference>
<gene>
    <name evidence="13" type="ORF">Gasu_00840</name>
</gene>
<dbReference type="GeneID" id="17091274"/>
<keyword evidence="14" id="KW-1185">Reference proteome</keyword>
<dbReference type="InterPro" id="IPR015590">
    <property type="entry name" value="Aldehyde_DH_dom"/>
</dbReference>
<feature type="active site" evidence="10">
    <location>
        <position position="268"/>
    </location>
</feature>
<organism evidence="13 14">
    <name type="scientific">Galdieria sulphuraria</name>
    <name type="common">Red alga</name>
    <dbReference type="NCBI Taxonomy" id="130081"/>
    <lineage>
        <taxon>Eukaryota</taxon>
        <taxon>Rhodophyta</taxon>
        <taxon>Bangiophyceae</taxon>
        <taxon>Galdieriales</taxon>
        <taxon>Galdieriaceae</taxon>
        <taxon>Galdieria</taxon>
    </lineage>
</organism>
<dbReference type="FunFam" id="3.40.309.10:FF:000022">
    <property type="entry name" value="NADP-dependent glyceraldehyde-3-phosphate dehydrogenase"/>
    <property type="match status" value="1"/>
</dbReference>
<dbReference type="SUPFAM" id="SSF53720">
    <property type="entry name" value="ALDH-like"/>
    <property type="match status" value="1"/>
</dbReference>
<sequence>MNNSTHTKSDTFAVMKQGNVFKFLSNGEWRTSGSGKTMKEVTPYDNTEAYEFQSCSQQDIDEVFKAANRAQRGWAKTPLWKRAEYLRKAAVILRENKDEIATALVKEIAKNRKSAVSEVVRTADLIEYTAEEGTRLVGKLMTSDSFPGQKRDKLCLVHRVPLGVILCIPPFNYPVNLCASKVAPALITGNSVVIKTPSQGAVSALYLAASFHLAGVPAGVVNAVTGKGSEIGDFLTTHPLVNCISLTGGGTTGMSVCKKVGMIPLQMELGGKDAAIVLPDCDLDLAAKAIVSGAFSYSAQRCTAVKIVLAVEPIGDELVKKVVDGVKKLTVGHPEENADITAVINKSSADYIESLVFDARQKGASEVCPYKREGNLLWPTVFDHVREDMKIAWEEPFGPVLPIIRLKSAEEAVEFANRSTMGLQGCVFTNDIEKAIHISDELSTGTVQVNGQPARGPDHFPFQGFKDSGLGSQGVYFSLEAMTKIKSTVINLRQESFPMN</sequence>
<dbReference type="Proteomes" id="UP000030680">
    <property type="component" value="Unassembled WGS sequence"/>
</dbReference>
<dbReference type="Gene3D" id="3.40.605.10">
    <property type="entry name" value="Aldehyde Dehydrogenase, Chain A, domain 1"/>
    <property type="match status" value="1"/>
</dbReference>
<accession>M2Y9F7</accession>
<dbReference type="KEGG" id="gsl:Gasu_00840"/>
<evidence type="ECO:0000256" key="11">
    <source>
        <dbReference type="RuleBase" id="RU003345"/>
    </source>
</evidence>
<evidence type="ECO:0000313" key="13">
    <source>
        <dbReference type="EMBL" id="EME32718.1"/>
    </source>
</evidence>
<dbReference type="eggNOG" id="KOG2450">
    <property type="taxonomic scope" value="Eukaryota"/>
</dbReference>
<dbReference type="Gramene" id="EME32718">
    <property type="protein sequence ID" value="EME32718"/>
    <property type="gene ID" value="Gasu_00840"/>
</dbReference>